<reference evidence="1 2" key="1">
    <citation type="journal article" date="2014" name="Nat. Genet.">
        <title>Genome sequence of the hot pepper provides insights into the evolution of pungency in Capsicum species.</title>
        <authorList>
            <person name="Kim S."/>
            <person name="Park M."/>
            <person name="Yeom S.I."/>
            <person name="Kim Y.M."/>
            <person name="Lee J.M."/>
            <person name="Lee H.A."/>
            <person name="Seo E."/>
            <person name="Choi J."/>
            <person name="Cheong K."/>
            <person name="Kim K.T."/>
            <person name="Jung K."/>
            <person name="Lee G.W."/>
            <person name="Oh S.K."/>
            <person name="Bae C."/>
            <person name="Kim S.B."/>
            <person name="Lee H.Y."/>
            <person name="Kim S.Y."/>
            <person name="Kim M.S."/>
            <person name="Kang B.C."/>
            <person name="Jo Y.D."/>
            <person name="Yang H.B."/>
            <person name="Jeong H.J."/>
            <person name="Kang W.H."/>
            <person name="Kwon J.K."/>
            <person name="Shin C."/>
            <person name="Lim J.Y."/>
            <person name="Park J.H."/>
            <person name="Huh J.H."/>
            <person name="Kim J.S."/>
            <person name="Kim B.D."/>
            <person name="Cohen O."/>
            <person name="Paran I."/>
            <person name="Suh M.C."/>
            <person name="Lee S.B."/>
            <person name="Kim Y.K."/>
            <person name="Shin Y."/>
            <person name="Noh S.J."/>
            <person name="Park J."/>
            <person name="Seo Y.S."/>
            <person name="Kwon S.Y."/>
            <person name="Kim H.A."/>
            <person name="Park J.M."/>
            <person name="Kim H.J."/>
            <person name="Choi S.B."/>
            <person name="Bosland P.W."/>
            <person name="Reeves G."/>
            <person name="Jo S.H."/>
            <person name="Lee B.W."/>
            <person name="Cho H.T."/>
            <person name="Choi H.S."/>
            <person name="Lee M.S."/>
            <person name="Yu Y."/>
            <person name="Do Choi Y."/>
            <person name="Park B.S."/>
            <person name="van Deynze A."/>
            <person name="Ashrafi H."/>
            <person name="Hill T."/>
            <person name="Kim W.T."/>
            <person name="Pai H.S."/>
            <person name="Ahn H.K."/>
            <person name="Yeam I."/>
            <person name="Giovannoni J.J."/>
            <person name="Rose J.K."/>
            <person name="Sorensen I."/>
            <person name="Lee S.J."/>
            <person name="Kim R.W."/>
            <person name="Choi I.Y."/>
            <person name="Choi B.S."/>
            <person name="Lim J.S."/>
            <person name="Lee Y.H."/>
            <person name="Choi D."/>
        </authorList>
    </citation>
    <scope>NUCLEOTIDE SEQUENCE [LARGE SCALE GENOMIC DNA]</scope>
    <source>
        <strain evidence="2">cv. CM334</strain>
    </source>
</reference>
<evidence type="ECO:0000313" key="2">
    <source>
        <dbReference type="Proteomes" id="UP000222542"/>
    </source>
</evidence>
<keyword evidence="2" id="KW-1185">Reference proteome</keyword>
<dbReference type="AlphaFoldDB" id="A0A2G2Y7C0"/>
<dbReference type="PANTHER" id="PTHR13650:SF1">
    <property type="entry name" value="CLEAVAGE AND POLYADENYLATION SPECIFICITY FACTOR SUBUNIT 1"/>
    <property type="match status" value="1"/>
</dbReference>
<proteinExistence type="predicted"/>
<sequence length="921" mass="102360">MTKKVSMSLANKFHGRFNILSCSFMNLLPATFNTSMAIISCLFLLSLCIGAGMDFAYGGEEPAILQLQKWESSRVQVNLSDFREGFISPSRELLVLLSYNCEALLLPLGKSIRDPKSSKNFQNQDALFSFSLERMLPCKTELGDDYESTSQSIETETCNIKTRAADFTGSTCFPSISDVSTVAWGMCEGLCSQHDNVPYKELLFVLGSEGVTVHAFCQSYMMSELITTTEQDVGQGLWVEWGPSAASAQLSGAVPLCDSNMQSSDSLDVSDRSCSSVTGEIANSYSMEGQKELSSESVGGKRWFCTYLTKVETMKSDGTVYTKFPDKSSVPSSASVVSFSNFLSCPQLLEFLSDGSPVSHDKQNGNISAEDQMSSSYKCFRVFSNDAQCLIGFALSTKKDVQNDSTNMDDGTGCEVFVAVARLINWGMQWVCSVTVGKCLEGRPAIEWPDFRFSHAFLICLNVSGLVSMYIALTGEHIVCLDMLNICGVSPSLVSQEQKNPSLKIRESCIEEKKCGQLVNQTGDFVGRRRFKRLLVISHSLTFCVIDEYGLTYVIHVDDHIPKKYHSLEKLHPPYKQLSDGMLAAWEVGAAEIGYRRVFSDFLGGKEQRKSSVIRESSFTNNTHEESKYGSYGSSLSDALEVNKNRMFGSRLRSRHSRKIFLAIDGSKEDSVVCFSPFGITRLVKGKCSEGNGKCRLVHSSLNINMTINDDSSYNIQGWDAIVDKAIGCSFHGCLYLVTNDGIAVVLPRLSLPSNFYPVEAIGYRQSCYISGSKYEVQKLHEFESIKRPFSPWKVELLDKTLLYEGPEVADELCLENGNSMKLNFVAFVDADDLGRVPLNLPEDLRRAYLCISILGKYVFVPHCPTHALVIESSSLIIREDIVHKKSDVLSQNFAGWDLSVTWIRSLQLALEYLKFEEIEK</sequence>
<name>A0A2G2Y7C0_CAPAN</name>
<reference evidence="1 2" key="2">
    <citation type="journal article" date="2017" name="Genome Biol.">
        <title>New reference genome sequences of hot pepper reveal the massive evolution of plant disease-resistance genes by retroduplication.</title>
        <authorList>
            <person name="Kim S."/>
            <person name="Park J."/>
            <person name="Yeom S.I."/>
            <person name="Kim Y.M."/>
            <person name="Seo E."/>
            <person name="Kim K.T."/>
            <person name="Kim M.S."/>
            <person name="Lee J.M."/>
            <person name="Cheong K."/>
            <person name="Shin H.S."/>
            <person name="Kim S.B."/>
            <person name="Han K."/>
            <person name="Lee J."/>
            <person name="Park M."/>
            <person name="Lee H.A."/>
            <person name="Lee H.Y."/>
            <person name="Lee Y."/>
            <person name="Oh S."/>
            <person name="Lee J.H."/>
            <person name="Choi E."/>
            <person name="Choi E."/>
            <person name="Lee S.E."/>
            <person name="Jeon J."/>
            <person name="Kim H."/>
            <person name="Choi G."/>
            <person name="Song H."/>
            <person name="Lee J."/>
            <person name="Lee S.C."/>
            <person name="Kwon J.K."/>
            <person name="Lee H.Y."/>
            <person name="Koo N."/>
            <person name="Hong Y."/>
            <person name="Kim R.W."/>
            <person name="Kang W.H."/>
            <person name="Huh J.H."/>
            <person name="Kang B.C."/>
            <person name="Yang T.J."/>
            <person name="Lee Y.H."/>
            <person name="Bennetzen J.L."/>
            <person name="Choi D."/>
        </authorList>
    </citation>
    <scope>NUCLEOTIDE SEQUENCE [LARGE SCALE GENOMIC DNA]</scope>
    <source>
        <strain evidence="2">cv. CM334</strain>
    </source>
</reference>
<evidence type="ECO:0000313" key="1">
    <source>
        <dbReference type="EMBL" id="PHT65655.1"/>
    </source>
</evidence>
<dbReference type="Gramene" id="PHT65655">
    <property type="protein sequence ID" value="PHT65655"/>
    <property type="gene ID" value="T459_30080"/>
</dbReference>
<organism evidence="1 2">
    <name type="scientific">Capsicum annuum</name>
    <name type="common">Capsicum pepper</name>
    <dbReference type="NCBI Taxonomy" id="4072"/>
    <lineage>
        <taxon>Eukaryota</taxon>
        <taxon>Viridiplantae</taxon>
        <taxon>Streptophyta</taxon>
        <taxon>Embryophyta</taxon>
        <taxon>Tracheophyta</taxon>
        <taxon>Spermatophyta</taxon>
        <taxon>Magnoliopsida</taxon>
        <taxon>eudicotyledons</taxon>
        <taxon>Gunneridae</taxon>
        <taxon>Pentapetalae</taxon>
        <taxon>asterids</taxon>
        <taxon>lamiids</taxon>
        <taxon>Solanales</taxon>
        <taxon>Solanaceae</taxon>
        <taxon>Solanoideae</taxon>
        <taxon>Capsiceae</taxon>
        <taxon>Capsicum</taxon>
    </lineage>
</organism>
<comment type="caution">
    <text evidence="1">The sequence shown here is derived from an EMBL/GenBank/DDBJ whole genome shotgun (WGS) entry which is preliminary data.</text>
</comment>
<dbReference type="OMA" id="GVWVEWG"/>
<dbReference type="InterPro" id="IPR028103">
    <property type="entry name" value="Spatacsin"/>
</dbReference>
<dbReference type="PANTHER" id="PTHR13650">
    <property type="entry name" value="SPATACSIN"/>
    <property type="match status" value="1"/>
</dbReference>
<dbReference type="EMBL" id="AYRZ02000012">
    <property type="protein sequence ID" value="PHT65655.1"/>
    <property type="molecule type" value="Genomic_DNA"/>
</dbReference>
<dbReference type="GO" id="GO:0005737">
    <property type="term" value="C:cytoplasm"/>
    <property type="evidence" value="ECO:0000318"/>
    <property type="project" value="GO_Central"/>
</dbReference>
<dbReference type="Proteomes" id="UP000222542">
    <property type="component" value="Unassembled WGS sequence"/>
</dbReference>
<accession>A0A2G2Y7C0</accession>
<protein>
    <submittedName>
        <fullName evidence="1">Uncharacterized protein</fullName>
    </submittedName>
</protein>
<dbReference type="STRING" id="4072.A0A2G2Y7C0"/>
<gene>
    <name evidence="1" type="ORF">T459_30080</name>
</gene>